<feature type="domain" description="Arcadin 1" evidence="1">
    <location>
        <begin position="31"/>
        <end position="131"/>
    </location>
</feature>
<organism evidence="2 3">
    <name type="scientific">Candidatus Marsarchaeota G2 archaeon OSP_D</name>
    <dbReference type="NCBI Taxonomy" id="1978157"/>
    <lineage>
        <taxon>Archaea</taxon>
        <taxon>Candidatus Marsarchaeota</taxon>
        <taxon>Candidatus Marsarchaeota group 2</taxon>
    </lineage>
</organism>
<dbReference type="EMBL" id="NEXE01000347">
    <property type="protein sequence ID" value="PSN82659.1"/>
    <property type="molecule type" value="Genomic_DNA"/>
</dbReference>
<comment type="caution">
    <text evidence="2">The sequence shown here is derived from an EMBL/GenBank/DDBJ whole genome shotgun (WGS) entry which is preliminary data.</text>
</comment>
<evidence type="ECO:0000259" key="1">
    <source>
        <dbReference type="Pfam" id="PF18653"/>
    </source>
</evidence>
<reference evidence="2 3" key="1">
    <citation type="submission" date="2017-04" db="EMBL/GenBank/DDBJ databases">
        <title>Novel microbial lineages endemic to geothermal iron-oxide mats fill important gaps in the evolutionary history of Archaea.</title>
        <authorList>
            <person name="Jay Z.J."/>
            <person name="Beam J.P."/>
            <person name="Dlakic M."/>
            <person name="Rusch D.B."/>
            <person name="Kozubal M.A."/>
            <person name="Inskeep W.P."/>
        </authorList>
    </citation>
    <scope>NUCLEOTIDE SEQUENCE [LARGE SCALE GENOMIC DNA]</scope>
    <source>
        <strain evidence="2">OSP_D</strain>
    </source>
</reference>
<sequence>MKPLSSTQPLMEREHLFLIHTHSIIGKKLSVKFECKVTSIHPAFDPNGNEYVCVEFAYESAQQPMVFTLPPEAPPEAQAFLPLLQSIPKAFLRPPKTYSNRLVIYLTPEEWERLPTPYKVGDVFSVSIDQGGSITVTQT</sequence>
<name>A0A2R6A8H7_9ARCH</name>
<accession>A0A2R6A8H7</accession>
<dbReference type="Pfam" id="PF18653">
    <property type="entry name" value="Arcadin_1"/>
    <property type="match status" value="1"/>
</dbReference>
<dbReference type="InterPro" id="IPR040827">
    <property type="entry name" value="Arcadin_1"/>
</dbReference>
<evidence type="ECO:0000313" key="3">
    <source>
        <dbReference type="Proteomes" id="UP000240322"/>
    </source>
</evidence>
<proteinExistence type="predicted"/>
<dbReference type="Proteomes" id="UP000240322">
    <property type="component" value="Unassembled WGS sequence"/>
</dbReference>
<protein>
    <recommendedName>
        <fullName evidence="1">Arcadin 1 domain-containing protein</fullName>
    </recommendedName>
</protein>
<evidence type="ECO:0000313" key="2">
    <source>
        <dbReference type="EMBL" id="PSN82659.1"/>
    </source>
</evidence>
<gene>
    <name evidence="2" type="ORF">B9Q03_13995</name>
</gene>
<dbReference type="AlphaFoldDB" id="A0A2R6A8H7"/>